<dbReference type="WBParaSite" id="ACRNAN_Path_1289.g5045.t1">
    <property type="protein sequence ID" value="ACRNAN_Path_1289.g5045.t1"/>
    <property type="gene ID" value="ACRNAN_Path_1289.g5045"/>
</dbReference>
<proteinExistence type="predicted"/>
<evidence type="ECO:0000313" key="2">
    <source>
        <dbReference type="WBParaSite" id="ACRNAN_Path_1289.g5045.t1"/>
    </source>
</evidence>
<organism evidence="1 2">
    <name type="scientific">Acrobeloides nanus</name>
    <dbReference type="NCBI Taxonomy" id="290746"/>
    <lineage>
        <taxon>Eukaryota</taxon>
        <taxon>Metazoa</taxon>
        <taxon>Ecdysozoa</taxon>
        <taxon>Nematoda</taxon>
        <taxon>Chromadorea</taxon>
        <taxon>Rhabditida</taxon>
        <taxon>Tylenchina</taxon>
        <taxon>Cephalobomorpha</taxon>
        <taxon>Cephaloboidea</taxon>
        <taxon>Cephalobidae</taxon>
        <taxon>Acrobeloides</taxon>
    </lineage>
</organism>
<keyword evidence="1" id="KW-1185">Reference proteome</keyword>
<accession>A0A914BYE5</accession>
<name>A0A914BYE5_9BILA</name>
<reference evidence="2" key="1">
    <citation type="submission" date="2022-11" db="UniProtKB">
        <authorList>
            <consortium name="WormBaseParasite"/>
        </authorList>
    </citation>
    <scope>IDENTIFICATION</scope>
</reference>
<sequence>MRYGGICANLVHSRNCWRTIDVMHNFSASRKNKTRKSKSLAAFRMPNHHFSFNHHPIPLFTSQIWSGFWMDNDWNDILHP</sequence>
<dbReference type="Proteomes" id="UP000887540">
    <property type="component" value="Unplaced"/>
</dbReference>
<dbReference type="AlphaFoldDB" id="A0A914BYE5"/>
<protein>
    <submittedName>
        <fullName evidence="2">Uncharacterized protein</fullName>
    </submittedName>
</protein>
<evidence type="ECO:0000313" key="1">
    <source>
        <dbReference type="Proteomes" id="UP000887540"/>
    </source>
</evidence>